<protein>
    <recommendedName>
        <fullName evidence="10">Helicase ATP-binding domain-containing protein</fullName>
    </recommendedName>
</protein>
<keyword evidence="4" id="KW-0347">Helicase</keyword>
<dbReference type="GO" id="GO:0003678">
    <property type="term" value="F:DNA helicase activity"/>
    <property type="evidence" value="ECO:0007669"/>
    <property type="project" value="InterPro"/>
</dbReference>
<evidence type="ECO:0000256" key="7">
    <source>
        <dbReference type="ARBA" id="ARBA00023014"/>
    </source>
</evidence>
<dbReference type="PROSITE" id="PS51193">
    <property type="entry name" value="HELICASE_ATP_BIND_2"/>
    <property type="match status" value="1"/>
</dbReference>
<dbReference type="Gene3D" id="3.40.50.300">
    <property type="entry name" value="P-loop containing nucleotide triphosphate hydrolases"/>
    <property type="match status" value="2"/>
</dbReference>
<dbReference type="GO" id="GO:0005524">
    <property type="term" value="F:ATP binding"/>
    <property type="evidence" value="ECO:0007669"/>
    <property type="project" value="UniProtKB-KW"/>
</dbReference>
<dbReference type="GO" id="GO:0051536">
    <property type="term" value="F:iron-sulfur cluster binding"/>
    <property type="evidence" value="ECO:0007669"/>
    <property type="project" value="UniProtKB-KW"/>
</dbReference>
<keyword evidence="2" id="KW-0547">Nucleotide-binding</keyword>
<evidence type="ECO:0000313" key="11">
    <source>
        <dbReference type="EMBL" id="OHS94883.1"/>
    </source>
</evidence>
<evidence type="ECO:0000259" key="10">
    <source>
        <dbReference type="PROSITE" id="PS51193"/>
    </source>
</evidence>
<sequence length="1185" mass="134028">MDKKPYYRKNNAHATNVSHPQNPNYYISPDPSDSDVEEICVSPNIPRANFKPTIIPTKLKNPNYDLPNNSVTNAKEYYYIPDEDDEIFFCESSNQSNKKPQKVSPIKDSNYNNQKMYSERKPKEFHQPTENKNFIKNEIKEEIKNEPFISQPSFHVKNEEIKKEINFKPKPNSQNPQPLIKPQPNNQSNIKPNIYDNIKPDISQQHHFINSQVNQDSPSKLNQNPEQRPQLVHPSLEIPNSYILKYDNIDVKFPFPTPYPAQDMLISNALKAFANSQNALLESPTGTGKSLSLLSASLAFQEKNPSVTRIFYTSRTHAQLQQLVGELKKLPYFPRLSLLAARRHLCIHPQVSKSENVDIECRKTMRRGNCPYAANKSTLMPMAFTPQGENPKYLLSDLKKYGMERKICPYSLSKIIFQNAQLVICPYNYIVSPGKTSTLAASGSNSSIAIFDEGHNIENISRDEASMSLFYFQLFSAGNDAASAPDGPYSQLFNDIRLITADLGRFINDKRKEFNAMNEKNQAATKYIKGPMLQKLFNQISPNNISNIGSQMINWVNQIVNNPNDKQFSTDSLIAFCETTGNFFSLLSPSNFDSFRVAYVPSDNGDVNRDMVKILCMRPAILFEGICKNTRSVIIASGTLSPLDSFAAELETSFPVRVSAPHVVDASQVLTMTINSHNGIPITSKFSVLQSQSKDVYDALGQVISRTLPTVPGGSLLFMPSYYSKEAALKRWKQTDEYTYISSVKNIVEERSEISAKKIIKTFNSHRDGALLVGVCRGKISEGLDFSDDLSRIVYVFGIPYASYKEADVELKMHYNDGRKSHVARYLSGSDWYNAQAFRALFQSVGRCLRHSSDYGAIVFMDSRIESNLGKLPAWISKNLHSSINAENAAKLLSSFYTTMFNRFPGHIQPPIMSRSPYRPLSTGVPIPTTLPPALADPATWYEPPPPKFDTRKIYPAEDVKMVKFNPLSEDVEMVSYTYNNTRPNNLNDNIINNNSVINRSICNMNGAVNYTVDADMNNTEYNQIKKEKKCKVRNFLHDDDDDDMNNEKMSDHDNLSLTNLFCVKCSHPIIRIKNLELAQFKVVKGLEFFQIIEKQPENEFIVLSLLPENIKFNFIQTTNPTKWCEIDDCAYTRGKCSCGETIAAIVKSVGDDCPHKKGEIILLKEMLSMQYCGKLMSLAEIASQ</sequence>
<evidence type="ECO:0000256" key="9">
    <source>
        <dbReference type="SAM" id="MobiDB-lite"/>
    </source>
</evidence>
<dbReference type="AlphaFoldDB" id="A0A1J4JB50"/>
<evidence type="ECO:0000256" key="4">
    <source>
        <dbReference type="ARBA" id="ARBA00022806"/>
    </source>
</evidence>
<proteinExistence type="predicted"/>
<dbReference type="SMART" id="SM00488">
    <property type="entry name" value="DEXDc2"/>
    <property type="match status" value="1"/>
</dbReference>
<dbReference type="GO" id="GO:1990918">
    <property type="term" value="P:double-strand break repair involved in meiotic recombination"/>
    <property type="evidence" value="ECO:0007669"/>
    <property type="project" value="TreeGrafter"/>
</dbReference>
<comment type="caution">
    <text evidence="11">The sequence shown here is derived from an EMBL/GenBank/DDBJ whole genome shotgun (WGS) entry which is preliminary data.</text>
</comment>
<dbReference type="EMBL" id="MLAK01001282">
    <property type="protein sequence ID" value="OHS94883.1"/>
    <property type="molecule type" value="Genomic_DNA"/>
</dbReference>
<evidence type="ECO:0000256" key="3">
    <source>
        <dbReference type="ARBA" id="ARBA00022801"/>
    </source>
</evidence>
<dbReference type="Pfam" id="PF06733">
    <property type="entry name" value="DEAD_2"/>
    <property type="match status" value="1"/>
</dbReference>
<evidence type="ECO:0000256" key="1">
    <source>
        <dbReference type="ARBA" id="ARBA00022723"/>
    </source>
</evidence>
<keyword evidence="3" id="KW-0378">Hydrolase</keyword>
<feature type="compositionally biased region" description="Basic residues" evidence="9">
    <location>
        <begin position="1"/>
        <end position="11"/>
    </location>
</feature>
<dbReference type="InterPro" id="IPR010614">
    <property type="entry name" value="RAD3-like_helicase_DEAD"/>
</dbReference>
<feature type="region of interest" description="Disordered" evidence="9">
    <location>
        <begin position="1"/>
        <end position="34"/>
    </location>
</feature>
<evidence type="ECO:0000256" key="2">
    <source>
        <dbReference type="ARBA" id="ARBA00022741"/>
    </source>
</evidence>
<dbReference type="OrthoDB" id="347613at2759"/>
<dbReference type="Pfam" id="PF13307">
    <property type="entry name" value="Helicase_C_2"/>
    <property type="match status" value="1"/>
</dbReference>
<dbReference type="InterPro" id="IPR042493">
    <property type="entry name" value="XPD_DNA_FeS"/>
</dbReference>
<accession>A0A1J4JB50</accession>
<dbReference type="PANTHER" id="PTHR11472">
    <property type="entry name" value="DNA REPAIR DEAD HELICASE RAD3/XP-D SUBFAMILY MEMBER"/>
    <property type="match status" value="1"/>
</dbReference>
<evidence type="ECO:0000256" key="8">
    <source>
        <dbReference type="ARBA" id="ARBA00023235"/>
    </source>
</evidence>
<name>A0A1J4JB50_9EUKA</name>
<feature type="compositionally biased region" description="Polar residues" evidence="9">
    <location>
        <begin position="173"/>
        <end position="191"/>
    </location>
</feature>
<dbReference type="VEuPathDB" id="TrichDB:TRFO_10820"/>
<dbReference type="GO" id="GO:0003677">
    <property type="term" value="F:DNA binding"/>
    <property type="evidence" value="ECO:0007669"/>
    <property type="project" value="InterPro"/>
</dbReference>
<dbReference type="SMART" id="SM00491">
    <property type="entry name" value="HELICc2"/>
    <property type="match status" value="1"/>
</dbReference>
<dbReference type="InterPro" id="IPR006554">
    <property type="entry name" value="Helicase-like_DEXD_c2"/>
</dbReference>
<gene>
    <name evidence="11" type="ORF">TRFO_10820</name>
</gene>
<keyword evidence="6" id="KW-0408">Iron</keyword>
<dbReference type="InterPro" id="IPR014013">
    <property type="entry name" value="Helic_SF1/SF2_ATP-bd_DinG/Rad3"/>
</dbReference>
<feature type="region of interest" description="Disordered" evidence="9">
    <location>
        <begin position="166"/>
        <end position="195"/>
    </location>
</feature>
<feature type="domain" description="Helicase ATP-binding" evidence="10">
    <location>
        <begin position="248"/>
        <end position="508"/>
    </location>
</feature>
<evidence type="ECO:0000256" key="6">
    <source>
        <dbReference type="ARBA" id="ARBA00023004"/>
    </source>
</evidence>
<evidence type="ECO:0000256" key="5">
    <source>
        <dbReference type="ARBA" id="ARBA00022840"/>
    </source>
</evidence>
<dbReference type="RefSeq" id="XP_068348020.1">
    <property type="nucleotide sequence ID" value="XM_068495681.1"/>
</dbReference>
<dbReference type="InterPro" id="IPR006555">
    <property type="entry name" value="ATP-dep_Helicase_C"/>
</dbReference>
<dbReference type="Proteomes" id="UP000179807">
    <property type="component" value="Unassembled WGS sequence"/>
</dbReference>
<dbReference type="GO" id="GO:0006289">
    <property type="term" value="P:nucleotide-excision repair"/>
    <property type="evidence" value="ECO:0007669"/>
    <property type="project" value="TreeGrafter"/>
</dbReference>
<keyword evidence="5" id="KW-0067">ATP-binding</keyword>
<feature type="region of interest" description="Disordered" evidence="9">
    <location>
        <begin position="93"/>
        <end position="112"/>
    </location>
</feature>
<dbReference type="GO" id="GO:0016818">
    <property type="term" value="F:hydrolase activity, acting on acid anhydrides, in phosphorus-containing anhydrides"/>
    <property type="evidence" value="ECO:0007669"/>
    <property type="project" value="InterPro"/>
</dbReference>
<dbReference type="Gene3D" id="1.10.275.40">
    <property type="match status" value="1"/>
</dbReference>
<keyword evidence="12" id="KW-1185">Reference proteome</keyword>
<dbReference type="GO" id="GO:0046872">
    <property type="term" value="F:metal ion binding"/>
    <property type="evidence" value="ECO:0007669"/>
    <property type="project" value="UniProtKB-KW"/>
</dbReference>
<reference evidence="11" key="1">
    <citation type="submission" date="2016-10" db="EMBL/GenBank/DDBJ databases">
        <authorList>
            <person name="Benchimol M."/>
            <person name="Almeida L.G."/>
            <person name="Vasconcelos A.T."/>
            <person name="Perreira-Neves A."/>
            <person name="Rosa I.A."/>
            <person name="Tasca T."/>
            <person name="Bogo M.R."/>
            <person name="de Souza W."/>
        </authorList>
    </citation>
    <scope>NUCLEOTIDE SEQUENCE [LARGE SCALE GENOMIC DNA]</scope>
    <source>
        <strain evidence="11">K</strain>
    </source>
</reference>
<dbReference type="GeneID" id="94830385"/>
<dbReference type="Gene3D" id="1.10.30.20">
    <property type="entry name" value="Bacterial XPD DNA helicase, FeS cluster domain"/>
    <property type="match status" value="1"/>
</dbReference>
<dbReference type="SUPFAM" id="SSF52540">
    <property type="entry name" value="P-loop containing nucleoside triphosphate hydrolases"/>
    <property type="match status" value="2"/>
</dbReference>
<dbReference type="PANTHER" id="PTHR11472:SF47">
    <property type="entry name" value="FANCONI ANEMIA GROUP J PROTEIN"/>
    <property type="match status" value="1"/>
</dbReference>
<organism evidence="11 12">
    <name type="scientific">Tritrichomonas foetus</name>
    <dbReference type="NCBI Taxonomy" id="1144522"/>
    <lineage>
        <taxon>Eukaryota</taxon>
        <taxon>Metamonada</taxon>
        <taxon>Parabasalia</taxon>
        <taxon>Tritrichomonadida</taxon>
        <taxon>Tritrichomonadidae</taxon>
        <taxon>Tritrichomonas</taxon>
    </lineage>
</organism>
<keyword evidence="8" id="KW-0413">Isomerase</keyword>
<keyword evidence="1" id="KW-0479">Metal-binding</keyword>
<dbReference type="GO" id="GO:0005634">
    <property type="term" value="C:nucleus"/>
    <property type="evidence" value="ECO:0007669"/>
    <property type="project" value="TreeGrafter"/>
</dbReference>
<dbReference type="InterPro" id="IPR027417">
    <property type="entry name" value="P-loop_NTPase"/>
</dbReference>
<dbReference type="InterPro" id="IPR045028">
    <property type="entry name" value="DinG/Rad3-like"/>
</dbReference>
<feature type="compositionally biased region" description="Polar residues" evidence="9">
    <location>
        <begin position="12"/>
        <end position="25"/>
    </location>
</feature>
<keyword evidence="7" id="KW-0411">Iron-sulfur</keyword>
<evidence type="ECO:0000313" key="12">
    <source>
        <dbReference type="Proteomes" id="UP000179807"/>
    </source>
</evidence>